<reference evidence="10" key="1">
    <citation type="journal article" name="DNA Res.">
        <title>The physiological potential of anammox bacteria as revealed by their core genome structure.</title>
        <authorList>
            <person name="Okubo T."/>
            <person name="Toyoda A."/>
            <person name="Fukuhara K."/>
            <person name="Uchiyama I."/>
            <person name="Harigaya Y."/>
            <person name="Kuroiwa M."/>
            <person name="Suzuki T."/>
            <person name="Murakami Y."/>
            <person name="Suwa Y."/>
            <person name="Takami H."/>
        </authorList>
    </citation>
    <scope>NUCLEOTIDE SEQUENCE</scope>
    <source>
        <strain evidence="10">317325-3</strain>
    </source>
</reference>
<evidence type="ECO:0000313" key="10">
    <source>
        <dbReference type="EMBL" id="BBO21430.1"/>
    </source>
</evidence>
<dbReference type="Pfam" id="PF13677">
    <property type="entry name" value="MotB_plug"/>
    <property type="match status" value="1"/>
</dbReference>
<keyword evidence="10" id="KW-0969">Cilium</keyword>
<sequence>MRRRAHAEEHENHERWLVSYADFITLLFAFFVVMYSLSSVNEGKYRVLSDSLVAAFRSVNINAKGQQIAAAATATSSAPAQAMPQVAIKPIVPPRNAKEEERKRQAREKMREMAREIMGVLAPLVREGKVSVTEGLRGITVEINASVLYPVGEAKLQPAAAKALRAVAEVLAGADFPVIVEGHTDPTPIATAQFPSNWELSGARASSVVRLFVEAGVAPQRLTATGYGEQRPLASNDTPEGRARNRRVTILIEAQNPDEARELPVKTE</sequence>
<comment type="subcellular location">
    <subcellularLocation>
        <location evidence="1">Cell membrane</location>
        <topology evidence="1">Single-pass membrane protein</topology>
    </subcellularLocation>
</comment>
<dbReference type="InterPro" id="IPR036737">
    <property type="entry name" value="OmpA-like_sf"/>
</dbReference>
<evidence type="ECO:0000256" key="1">
    <source>
        <dbReference type="ARBA" id="ARBA00004162"/>
    </source>
</evidence>
<dbReference type="CDD" id="cd07185">
    <property type="entry name" value="OmpA_C-like"/>
    <property type="match status" value="1"/>
</dbReference>
<dbReference type="AlphaFoldDB" id="A0A809R1C3"/>
<evidence type="ECO:0000259" key="9">
    <source>
        <dbReference type="PROSITE" id="PS51123"/>
    </source>
</evidence>
<evidence type="ECO:0000256" key="2">
    <source>
        <dbReference type="ARBA" id="ARBA00008914"/>
    </source>
</evidence>
<dbReference type="GO" id="GO:0005886">
    <property type="term" value="C:plasma membrane"/>
    <property type="evidence" value="ECO:0007669"/>
    <property type="project" value="UniProtKB-SubCell"/>
</dbReference>
<dbReference type="PANTHER" id="PTHR30329">
    <property type="entry name" value="STATOR ELEMENT OF FLAGELLAR MOTOR COMPLEX"/>
    <property type="match status" value="1"/>
</dbReference>
<evidence type="ECO:0000313" key="11">
    <source>
        <dbReference type="Proteomes" id="UP000662914"/>
    </source>
</evidence>
<dbReference type="EMBL" id="AP021857">
    <property type="protein sequence ID" value="BBO21430.1"/>
    <property type="molecule type" value="Genomic_DNA"/>
</dbReference>
<dbReference type="Pfam" id="PF00691">
    <property type="entry name" value="OmpA"/>
    <property type="match status" value="1"/>
</dbReference>
<comment type="similarity">
    <text evidence="2">Belongs to the MotB family.</text>
</comment>
<dbReference type="PANTHER" id="PTHR30329:SF20">
    <property type="entry name" value="EXPORTED PROTEIN"/>
    <property type="match status" value="1"/>
</dbReference>
<keyword evidence="6 7" id="KW-0472">Membrane</keyword>
<evidence type="ECO:0000256" key="7">
    <source>
        <dbReference type="PROSITE-ProRule" id="PRU00473"/>
    </source>
</evidence>
<dbReference type="Gene3D" id="3.30.1330.60">
    <property type="entry name" value="OmpA-like domain"/>
    <property type="match status" value="1"/>
</dbReference>
<protein>
    <submittedName>
        <fullName evidence="10">Flagellar motor protein MotD, partial</fullName>
    </submittedName>
</protein>
<accession>A0A809R1C3</accession>
<proteinExistence type="inferred from homology"/>
<gene>
    <name evidence="10" type="ORF">DSYM_21290</name>
</gene>
<evidence type="ECO:0000256" key="8">
    <source>
        <dbReference type="SAM" id="Phobius"/>
    </source>
</evidence>
<keyword evidence="5 8" id="KW-1133">Transmembrane helix</keyword>
<dbReference type="Proteomes" id="UP000662914">
    <property type="component" value="Chromosome"/>
</dbReference>
<dbReference type="SUPFAM" id="SSF103088">
    <property type="entry name" value="OmpA-like"/>
    <property type="match status" value="1"/>
</dbReference>
<dbReference type="NCBIfam" id="NF006541">
    <property type="entry name" value="PRK09038.1"/>
    <property type="match status" value="1"/>
</dbReference>
<dbReference type="InterPro" id="IPR025713">
    <property type="entry name" value="MotB-like_N_dom"/>
</dbReference>
<keyword evidence="4 8" id="KW-0812">Transmembrane</keyword>
<feature type="transmembrane region" description="Helical" evidence="8">
    <location>
        <begin position="20"/>
        <end position="37"/>
    </location>
</feature>
<evidence type="ECO:0000256" key="5">
    <source>
        <dbReference type="ARBA" id="ARBA00022989"/>
    </source>
</evidence>
<dbReference type="KEGG" id="ddz:DSYM_21290"/>
<keyword evidence="10" id="KW-0282">Flagellum</keyword>
<organism evidence="10 11">
    <name type="scientific">Candidatus Desulfobacillus denitrificans</name>
    <dbReference type="NCBI Taxonomy" id="2608985"/>
    <lineage>
        <taxon>Bacteria</taxon>
        <taxon>Pseudomonadati</taxon>
        <taxon>Pseudomonadota</taxon>
        <taxon>Betaproteobacteria</taxon>
        <taxon>Candidatus Desulfobacillus</taxon>
    </lineage>
</organism>
<keyword evidence="10" id="KW-0966">Cell projection</keyword>
<feature type="domain" description="OmpA-like" evidence="9">
    <location>
        <begin position="134"/>
        <end position="256"/>
    </location>
</feature>
<evidence type="ECO:0000256" key="4">
    <source>
        <dbReference type="ARBA" id="ARBA00022692"/>
    </source>
</evidence>
<name>A0A809R1C3_9PROT</name>
<dbReference type="PROSITE" id="PS51123">
    <property type="entry name" value="OMPA_2"/>
    <property type="match status" value="1"/>
</dbReference>
<evidence type="ECO:0000256" key="3">
    <source>
        <dbReference type="ARBA" id="ARBA00022475"/>
    </source>
</evidence>
<dbReference type="InterPro" id="IPR050330">
    <property type="entry name" value="Bact_OuterMem_StrucFunc"/>
</dbReference>
<dbReference type="InterPro" id="IPR006665">
    <property type="entry name" value="OmpA-like"/>
</dbReference>
<keyword evidence="3" id="KW-1003">Cell membrane</keyword>
<evidence type="ECO:0000256" key="6">
    <source>
        <dbReference type="ARBA" id="ARBA00023136"/>
    </source>
</evidence>